<gene>
    <name evidence="1" type="ORF">BDR25DRAFT_348317</name>
</gene>
<dbReference type="Proteomes" id="UP000799755">
    <property type="component" value="Unassembled WGS sequence"/>
</dbReference>
<sequence>MLLERHNTAASPARVSSRTQVPAKILHTTFQRPRDFGPSVNAGSFKRLQRATFSLISSPTQWSFVLCTCNNAGQCLMAICSNFLRVDSPKPWFCVRRVSQTNNHQLQSLHLFFVMHVLAKRVFKLSSSCIFVAQLLLQAVTLTSGVPISYLLSHRHPSIKALYSSCIPGFTCPSSIYRSLPHDFLGYMIHGGMEDIPTPCRILNMNVENDLQMGFKLINGGFFARSHNNHTSSLVSKISQSLDHLVSSEDEGPLNHLPAGTASPFSHSNPYQPQHPLLTHCTTIQVLRDHSIAFLSCYSQLFYYPQKCTGSLKVALLVASVLPPVPPAIDIPEARRSCSVAGLDKYATFFDIRMNYDKITHLFELFFGLRLRVRCPSTILSFVDLKLSCQRPLFWLLGNWSMYISLIRYT</sequence>
<proteinExistence type="predicted"/>
<organism evidence="1 2">
    <name type="scientific">Lindgomyces ingoldianus</name>
    <dbReference type="NCBI Taxonomy" id="673940"/>
    <lineage>
        <taxon>Eukaryota</taxon>
        <taxon>Fungi</taxon>
        <taxon>Dikarya</taxon>
        <taxon>Ascomycota</taxon>
        <taxon>Pezizomycotina</taxon>
        <taxon>Dothideomycetes</taxon>
        <taxon>Pleosporomycetidae</taxon>
        <taxon>Pleosporales</taxon>
        <taxon>Lindgomycetaceae</taxon>
        <taxon>Lindgomyces</taxon>
    </lineage>
</organism>
<evidence type="ECO:0000313" key="2">
    <source>
        <dbReference type="Proteomes" id="UP000799755"/>
    </source>
</evidence>
<comment type="caution">
    <text evidence="1">The sequence shown here is derived from an EMBL/GenBank/DDBJ whole genome shotgun (WGS) entry which is preliminary data.</text>
</comment>
<name>A0ACB6RHP2_9PLEO</name>
<reference evidence="1" key="1">
    <citation type="journal article" date="2020" name="Stud. Mycol.">
        <title>101 Dothideomycetes genomes: a test case for predicting lifestyles and emergence of pathogens.</title>
        <authorList>
            <person name="Haridas S."/>
            <person name="Albert R."/>
            <person name="Binder M."/>
            <person name="Bloem J."/>
            <person name="Labutti K."/>
            <person name="Salamov A."/>
            <person name="Andreopoulos B."/>
            <person name="Baker S."/>
            <person name="Barry K."/>
            <person name="Bills G."/>
            <person name="Bluhm B."/>
            <person name="Cannon C."/>
            <person name="Castanera R."/>
            <person name="Culley D."/>
            <person name="Daum C."/>
            <person name="Ezra D."/>
            <person name="Gonzalez J."/>
            <person name="Henrissat B."/>
            <person name="Kuo A."/>
            <person name="Liang C."/>
            <person name="Lipzen A."/>
            <person name="Lutzoni F."/>
            <person name="Magnuson J."/>
            <person name="Mondo S."/>
            <person name="Nolan M."/>
            <person name="Ohm R."/>
            <person name="Pangilinan J."/>
            <person name="Park H.-J."/>
            <person name="Ramirez L."/>
            <person name="Alfaro M."/>
            <person name="Sun H."/>
            <person name="Tritt A."/>
            <person name="Yoshinaga Y."/>
            <person name="Zwiers L.-H."/>
            <person name="Turgeon B."/>
            <person name="Goodwin S."/>
            <person name="Spatafora J."/>
            <person name="Crous P."/>
            <person name="Grigoriev I."/>
        </authorList>
    </citation>
    <scope>NUCLEOTIDE SEQUENCE</scope>
    <source>
        <strain evidence="1">ATCC 200398</strain>
    </source>
</reference>
<accession>A0ACB6RHP2</accession>
<evidence type="ECO:0000313" key="1">
    <source>
        <dbReference type="EMBL" id="KAF2478032.1"/>
    </source>
</evidence>
<dbReference type="EMBL" id="MU003492">
    <property type="protein sequence ID" value="KAF2478032.1"/>
    <property type="molecule type" value="Genomic_DNA"/>
</dbReference>
<keyword evidence="2" id="KW-1185">Reference proteome</keyword>
<protein>
    <submittedName>
        <fullName evidence="1">Uncharacterized protein</fullName>
    </submittedName>
</protein>